<dbReference type="Proteomes" id="UP000694389">
    <property type="component" value="Unassembled WGS sequence"/>
</dbReference>
<dbReference type="GO" id="GO:0048306">
    <property type="term" value="F:calcium-dependent protein binding"/>
    <property type="evidence" value="ECO:0007669"/>
    <property type="project" value="TreeGrafter"/>
</dbReference>
<dbReference type="Pfam" id="PF01023">
    <property type="entry name" value="S_100"/>
    <property type="match status" value="1"/>
</dbReference>
<evidence type="ECO:0000259" key="1">
    <source>
        <dbReference type="PROSITE" id="PS50222"/>
    </source>
</evidence>
<dbReference type="Ensembl" id="ENSDLAT00005084690.1">
    <property type="protein sequence ID" value="ENSDLAP00005065180.1"/>
    <property type="gene ID" value="ENSDLAG00005029215.1"/>
</dbReference>
<dbReference type="PANTHER" id="PTHR11639">
    <property type="entry name" value="S100 CALCIUM-BINDING PROTEIN"/>
    <property type="match status" value="1"/>
</dbReference>
<name>A0A8P4JZZ7_DICLA</name>
<reference evidence="2" key="2">
    <citation type="submission" date="2025-09" db="UniProtKB">
        <authorList>
            <consortium name="Ensembl"/>
        </authorList>
    </citation>
    <scope>IDENTIFICATION</scope>
</reference>
<dbReference type="PANTHER" id="PTHR11639:SF126">
    <property type="entry name" value="S100 CALCIUM-BINDING PROTEIN W"/>
    <property type="match status" value="1"/>
</dbReference>
<dbReference type="SMART" id="SM01394">
    <property type="entry name" value="S_100"/>
    <property type="match status" value="1"/>
</dbReference>
<dbReference type="GO" id="GO:0005509">
    <property type="term" value="F:calcium ion binding"/>
    <property type="evidence" value="ECO:0007669"/>
    <property type="project" value="InterPro"/>
</dbReference>
<feature type="domain" description="EF-hand" evidence="1">
    <location>
        <begin position="47"/>
        <end position="82"/>
    </location>
</feature>
<dbReference type="GeneTree" id="ENSGT01140000282871"/>
<dbReference type="InterPro" id="IPR013787">
    <property type="entry name" value="S100_Ca-bd_sub"/>
</dbReference>
<sequence length="106" mass="12235">MARMEQAIKNIVDMFVEYADDDGNLSKEALKKLFEKEIEDPDVKAKLCTGNFDKVMKRMDRNRDGDYNFKEFCCCVGFISKCCYKKKTGKGRTKLGRQTVQSLTIN</sequence>
<dbReference type="InterPro" id="IPR002048">
    <property type="entry name" value="EF_hand_dom"/>
</dbReference>
<accession>A0A8P4JZZ7</accession>
<reference evidence="2" key="1">
    <citation type="submission" date="2025-08" db="UniProtKB">
        <authorList>
            <consortium name="Ensembl"/>
        </authorList>
    </citation>
    <scope>IDENTIFICATION</scope>
</reference>
<organism evidence="2 3">
    <name type="scientific">Dicentrarchus labrax</name>
    <name type="common">European seabass</name>
    <name type="synonym">Morone labrax</name>
    <dbReference type="NCBI Taxonomy" id="13489"/>
    <lineage>
        <taxon>Eukaryota</taxon>
        <taxon>Metazoa</taxon>
        <taxon>Chordata</taxon>
        <taxon>Craniata</taxon>
        <taxon>Vertebrata</taxon>
        <taxon>Euteleostomi</taxon>
        <taxon>Actinopterygii</taxon>
        <taxon>Neopterygii</taxon>
        <taxon>Teleostei</taxon>
        <taxon>Neoteleostei</taxon>
        <taxon>Acanthomorphata</taxon>
        <taxon>Eupercaria</taxon>
        <taxon>Moronidae</taxon>
        <taxon>Dicentrarchus</taxon>
    </lineage>
</organism>
<keyword evidence="3" id="KW-1185">Reference proteome</keyword>
<dbReference type="PROSITE" id="PS50222">
    <property type="entry name" value="EF_HAND_2"/>
    <property type="match status" value="1"/>
</dbReference>
<evidence type="ECO:0000313" key="2">
    <source>
        <dbReference type="Ensembl" id="ENSDLAP00005065180.1"/>
    </source>
</evidence>
<proteinExistence type="predicted"/>
<dbReference type="Gene3D" id="1.10.238.10">
    <property type="entry name" value="EF-hand"/>
    <property type="match status" value="1"/>
</dbReference>
<protein>
    <recommendedName>
        <fullName evidence="1">EF-hand domain-containing protein</fullName>
    </recommendedName>
</protein>
<dbReference type="InterPro" id="IPR011992">
    <property type="entry name" value="EF-hand-dom_pair"/>
</dbReference>
<dbReference type="GO" id="GO:0048471">
    <property type="term" value="C:perinuclear region of cytoplasm"/>
    <property type="evidence" value="ECO:0007669"/>
    <property type="project" value="TreeGrafter"/>
</dbReference>
<dbReference type="AlphaFoldDB" id="A0A8P4JZZ7"/>
<dbReference type="SUPFAM" id="SSF47473">
    <property type="entry name" value="EF-hand"/>
    <property type="match status" value="1"/>
</dbReference>
<dbReference type="GO" id="GO:0005615">
    <property type="term" value="C:extracellular space"/>
    <property type="evidence" value="ECO:0007669"/>
    <property type="project" value="TreeGrafter"/>
</dbReference>
<evidence type="ECO:0000313" key="3">
    <source>
        <dbReference type="Proteomes" id="UP000694389"/>
    </source>
</evidence>